<evidence type="ECO:0000313" key="2">
    <source>
        <dbReference type="EMBL" id="MED6186508.1"/>
    </source>
</evidence>
<accession>A0ABU6WP84</accession>
<comment type="caution">
    <text evidence="2">The sequence shown here is derived from an EMBL/GenBank/DDBJ whole genome shotgun (WGS) entry which is preliminary data.</text>
</comment>
<protein>
    <submittedName>
        <fullName evidence="2">Uncharacterized protein</fullName>
    </submittedName>
</protein>
<keyword evidence="3" id="KW-1185">Reference proteome</keyword>
<gene>
    <name evidence="2" type="ORF">PIB30_067383</name>
</gene>
<evidence type="ECO:0000256" key="1">
    <source>
        <dbReference type="SAM" id="MobiDB-lite"/>
    </source>
</evidence>
<organism evidence="2 3">
    <name type="scientific">Stylosanthes scabra</name>
    <dbReference type="NCBI Taxonomy" id="79078"/>
    <lineage>
        <taxon>Eukaryota</taxon>
        <taxon>Viridiplantae</taxon>
        <taxon>Streptophyta</taxon>
        <taxon>Embryophyta</taxon>
        <taxon>Tracheophyta</taxon>
        <taxon>Spermatophyta</taxon>
        <taxon>Magnoliopsida</taxon>
        <taxon>eudicotyledons</taxon>
        <taxon>Gunneridae</taxon>
        <taxon>Pentapetalae</taxon>
        <taxon>rosids</taxon>
        <taxon>fabids</taxon>
        <taxon>Fabales</taxon>
        <taxon>Fabaceae</taxon>
        <taxon>Papilionoideae</taxon>
        <taxon>50 kb inversion clade</taxon>
        <taxon>dalbergioids sensu lato</taxon>
        <taxon>Dalbergieae</taxon>
        <taxon>Pterocarpus clade</taxon>
        <taxon>Stylosanthes</taxon>
    </lineage>
</organism>
<reference evidence="2 3" key="1">
    <citation type="journal article" date="2023" name="Plants (Basel)">
        <title>Bridging the Gap: Combining Genomics and Transcriptomics Approaches to Understand Stylosanthes scabra, an Orphan Legume from the Brazilian Caatinga.</title>
        <authorList>
            <person name="Ferreira-Neto J.R.C."/>
            <person name="da Silva M.D."/>
            <person name="Binneck E."/>
            <person name="de Melo N.F."/>
            <person name="da Silva R.H."/>
            <person name="de Melo A.L.T.M."/>
            <person name="Pandolfi V."/>
            <person name="Bustamante F.O."/>
            <person name="Brasileiro-Vidal A.C."/>
            <person name="Benko-Iseppon A.M."/>
        </authorList>
    </citation>
    <scope>NUCLEOTIDE SEQUENCE [LARGE SCALE GENOMIC DNA]</scope>
    <source>
        <tissue evidence="2">Leaves</tissue>
    </source>
</reference>
<dbReference type="EMBL" id="JASCZI010181945">
    <property type="protein sequence ID" value="MED6186508.1"/>
    <property type="molecule type" value="Genomic_DNA"/>
</dbReference>
<proteinExistence type="predicted"/>
<feature type="region of interest" description="Disordered" evidence="1">
    <location>
        <begin position="104"/>
        <end position="136"/>
    </location>
</feature>
<dbReference type="Proteomes" id="UP001341840">
    <property type="component" value="Unassembled WGS sequence"/>
</dbReference>
<name>A0ABU6WP84_9FABA</name>
<sequence length="136" mass="15308">MDLNKKPEKQARDKTVFYLTVDLIMIDDGGYLKLKYICGNHFKALKVKDDKLIIKRVMQKNLRFFLRDNPNHKGILGSKFGGNVHDKGTHISNEVNEAQSTLRIRSAENEPPSLESSQTPISAGSRKGNAEHVESS</sequence>
<evidence type="ECO:0000313" key="3">
    <source>
        <dbReference type="Proteomes" id="UP001341840"/>
    </source>
</evidence>